<evidence type="ECO:0000256" key="5">
    <source>
        <dbReference type="ARBA" id="ARBA00023002"/>
    </source>
</evidence>
<keyword evidence="4" id="KW-0274">FAD</keyword>
<dbReference type="InterPro" id="IPR023209">
    <property type="entry name" value="DAO"/>
</dbReference>
<dbReference type="InterPro" id="IPR006076">
    <property type="entry name" value="FAD-dep_OxRdtase"/>
</dbReference>
<comment type="catalytic activity">
    <reaction evidence="8">
        <text>a D-alpha-amino acid + O2 + H2O = a 2-oxocarboxylate + H2O2 + NH4(+)</text>
        <dbReference type="Rhea" id="RHEA:21816"/>
        <dbReference type="ChEBI" id="CHEBI:15377"/>
        <dbReference type="ChEBI" id="CHEBI:15379"/>
        <dbReference type="ChEBI" id="CHEBI:16240"/>
        <dbReference type="ChEBI" id="CHEBI:28938"/>
        <dbReference type="ChEBI" id="CHEBI:35179"/>
        <dbReference type="ChEBI" id="CHEBI:59871"/>
        <dbReference type="EC" id="1.4.3.3"/>
    </reaction>
    <physiologicalReaction direction="left-to-right" evidence="8">
        <dbReference type="Rhea" id="RHEA:21817"/>
    </physiologicalReaction>
</comment>
<dbReference type="Gene3D" id="3.50.50.60">
    <property type="entry name" value="FAD/NAD(P)-binding domain"/>
    <property type="match status" value="2"/>
</dbReference>
<sequence length="309" mass="34374">MTWSILGDGVTGLCVATALMQVGEHCEVITSDHIAASHWAGGMLAPYCEAESASAAVTEQGLKGITWWQKNIQTVHKKGTLVVAPVRDRQELQHFSHKTHNHQWVDPRVLEPDLADHFDKGLFFSDEAHLDPRSALAELKQKLIEHGVVFHSKAPSGRIIDCRGIAATDHLQNLRAVRGEMLILQSHDVTFSRPIRFLHPRFPCYLVPRAEGQFMLGATMIESQDAGKISVRALLELLTSLYVLNPAFAEAKVLETGTGLRPSFPDNLPKIEYQQGRYLINGMYRHGFLLAPVLAEQFIQLISTTSEVN</sequence>
<dbReference type="Pfam" id="PF01266">
    <property type="entry name" value="DAO"/>
    <property type="match status" value="1"/>
</dbReference>
<feature type="domain" description="FAD dependent oxidoreductase" evidence="9">
    <location>
        <begin position="5"/>
        <end position="299"/>
    </location>
</feature>
<dbReference type="InterPro" id="IPR036188">
    <property type="entry name" value="FAD/NAD-bd_sf"/>
</dbReference>
<evidence type="ECO:0000256" key="4">
    <source>
        <dbReference type="ARBA" id="ARBA00022827"/>
    </source>
</evidence>
<dbReference type="GO" id="GO:0003884">
    <property type="term" value="F:D-amino-acid oxidase activity"/>
    <property type="evidence" value="ECO:0007669"/>
    <property type="project" value="UniProtKB-EC"/>
</dbReference>
<dbReference type="Proteomes" id="UP000242501">
    <property type="component" value="Unassembled WGS sequence"/>
</dbReference>
<dbReference type="SUPFAM" id="SSF54373">
    <property type="entry name" value="FAD-linked reductases, C-terminal domain"/>
    <property type="match status" value="1"/>
</dbReference>
<evidence type="ECO:0000313" key="11">
    <source>
        <dbReference type="Proteomes" id="UP000242501"/>
    </source>
</evidence>
<dbReference type="AlphaFoldDB" id="A0A1G6GH75"/>
<protein>
    <recommendedName>
        <fullName evidence="7">D-amino-acid oxidase</fullName>
        <ecNumber evidence="6">1.4.3.3</ecNumber>
    </recommendedName>
</protein>
<organism evidence="10 11">
    <name type="scientific">Acinetobacter boissieri</name>
    <dbReference type="NCBI Taxonomy" id="1219383"/>
    <lineage>
        <taxon>Bacteria</taxon>
        <taxon>Pseudomonadati</taxon>
        <taxon>Pseudomonadota</taxon>
        <taxon>Gammaproteobacteria</taxon>
        <taxon>Moraxellales</taxon>
        <taxon>Moraxellaceae</taxon>
        <taxon>Acinetobacter</taxon>
    </lineage>
</organism>
<reference evidence="11" key="1">
    <citation type="submission" date="2016-09" db="EMBL/GenBank/DDBJ databases">
        <authorList>
            <person name="Varghese N."/>
            <person name="Submissions S."/>
        </authorList>
    </citation>
    <scope>NUCLEOTIDE SEQUENCE [LARGE SCALE GENOMIC DNA]</scope>
    <source>
        <strain evidence="11">ANC 4422</strain>
    </source>
</reference>
<dbReference type="OrthoDB" id="9790035at2"/>
<keyword evidence="11" id="KW-1185">Reference proteome</keyword>
<evidence type="ECO:0000256" key="1">
    <source>
        <dbReference type="ARBA" id="ARBA00001974"/>
    </source>
</evidence>
<evidence type="ECO:0000256" key="7">
    <source>
        <dbReference type="ARBA" id="ARBA00039751"/>
    </source>
</evidence>
<dbReference type="PANTHER" id="PTHR11530">
    <property type="entry name" value="D-AMINO ACID OXIDASE"/>
    <property type="match status" value="1"/>
</dbReference>
<dbReference type="RefSeq" id="WP_092746410.1">
    <property type="nucleotide sequence ID" value="NZ_FMYL01000001.1"/>
</dbReference>
<dbReference type="STRING" id="1219383.SAMN05421733_101135"/>
<evidence type="ECO:0000256" key="6">
    <source>
        <dbReference type="ARBA" id="ARBA00039101"/>
    </source>
</evidence>
<dbReference type="GO" id="GO:0071949">
    <property type="term" value="F:FAD binding"/>
    <property type="evidence" value="ECO:0007669"/>
    <property type="project" value="InterPro"/>
</dbReference>
<dbReference type="Gene3D" id="3.30.9.10">
    <property type="entry name" value="D-Amino Acid Oxidase, subunit A, domain 2"/>
    <property type="match status" value="2"/>
</dbReference>
<evidence type="ECO:0000259" key="9">
    <source>
        <dbReference type="Pfam" id="PF01266"/>
    </source>
</evidence>
<dbReference type="EC" id="1.4.3.3" evidence="6"/>
<gene>
    <name evidence="10" type="ORF">SAMN05421733_101135</name>
</gene>
<dbReference type="GO" id="GO:0046416">
    <property type="term" value="P:D-amino acid metabolic process"/>
    <property type="evidence" value="ECO:0007669"/>
    <property type="project" value="InterPro"/>
</dbReference>
<keyword evidence="3" id="KW-0285">Flavoprotein</keyword>
<comment type="similarity">
    <text evidence="2">Belongs to the DAMOX/DASOX family.</text>
</comment>
<dbReference type="EMBL" id="FMYL01000001">
    <property type="protein sequence ID" value="SDB81382.1"/>
    <property type="molecule type" value="Genomic_DNA"/>
</dbReference>
<dbReference type="PANTHER" id="PTHR11530:SF11">
    <property type="entry name" value="D-ASPARTATE OXIDASE"/>
    <property type="match status" value="1"/>
</dbReference>
<accession>A0A1G6GH75</accession>
<evidence type="ECO:0000313" key="10">
    <source>
        <dbReference type="EMBL" id="SDB81382.1"/>
    </source>
</evidence>
<proteinExistence type="inferred from homology"/>
<evidence type="ECO:0000256" key="3">
    <source>
        <dbReference type="ARBA" id="ARBA00022630"/>
    </source>
</evidence>
<evidence type="ECO:0000256" key="2">
    <source>
        <dbReference type="ARBA" id="ARBA00006730"/>
    </source>
</evidence>
<dbReference type="SUPFAM" id="SSF51971">
    <property type="entry name" value="Nucleotide-binding domain"/>
    <property type="match status" value="1"/>
</dbReference>
<name>A0A1G6GH75_9GAMM</name>
<evidence type="ECO:0000256" key="8">
    <source>
        <dbReference type="ARBA" id="ARBA00049547"/>
    </source>
</evidence>
<keyword evidence="5" id="KW-0560">Oxidoreductase</keyword>
<comment type="cofactor">
    <cofactor evidence="1">
        <name>FAD</name>
        <dbReference type="ChEBI" id="CHEBI:57692"/>
    </cofactor>
</comment>